<evidence type="ECO:0000256" key="7">
    <source>
        <dbReference type="ARBA" id="ARBA00022630"/>
    </source>
</evidence>
<comment type="subcellular location">
    <subcellularLocation>
        <location evidence="2">Secreted</location>
    </subcellularLocation>
</comment>
<feature type="active site" description="Proton donor" evidence="15">
    <location>
        <position position="541"/>
    </location>
</feature>
<evidence type="ECO:0000256" key="5">
    <source>
        <dbReference type="ARBA" id="ARBA00013177"/>
    </source>
</evidence>
<sequence length="605" mass="64720">MLLPPPFAAMRPSTLLPFVLCALASPSFAAIYTKPWQLPRITYDYIIVGAGNAGNVLAHALSANSNTQVLVLEAGVSDENVLPAIAPFLGPSLTPNTPYDWNYTVAAQEGLDNRVFPYPRGRILGGCTTANYMVHHYGSSEDYDKLAAITGDSSLNWSNMKKYIQLHEKIVPPTDGHDTTGQYDPSLHSTSGQVSVSLPGNSQTIDAKVIATTEEYSEEFPFNQDITNGNVLGISWVQASIGNGVRSSSSTSYLRSANSRPNLHVLINATVQKVLQTGFKNGKPLFGGVLFQSSRNQFFPGFVLATKEVILSAGSINTPQILLLSGIGPRAELSALRIPTIINNPSVGKNLSDHVLLPTIFNVNGQESLDNVLRGGAPLDAALNQWTTSKTGVIANTVTNNLGFLRIPNNATIFSTVADPATGPTASHFELIFCNFWLNPGVAMPATGSFLTIIAALISPSSRGFVKLASDDPWDKPIIDPKMVTTAFDKFALREAVRSAKRFVTASAWDDYVIGPYGTTAGETDAELDTHVRQFSTTVFHPVGTASMSAPNSGWGVVDPNFKVKGAEGLRVVDASVWPHLPNAHTQGPTYLIAQRAAAVIKAGL</sequence>
<evidence type="ECO:0000256" key="16">
    <source>
        <dbReference type="PIRSR" id="PIRSR000137-2"/>
    </source>
</evidence>
<feature type="active site" description="Proton acceptor" evidence="15">
    <location>
        <position position="585"/>
    </location>
</feature>
<keyword evidence="6" id="KW-0964">Secreted</keyword>
<comment type="catalytic activity">
    <reaction evidence="10">
        <text>pyranose + acceptor = pyranos-2-ulose + reduced acceptor.</text>
        <dbReference type="EC" id="1.1.99.29"/>
    </reaction>
</comment>
<proteinExistence type="inferred from homology"/>
<dbReference type="Gene3D" id="3.30.560.10">
    <property type="entry name" value="Glucose Oxidase, domain 3"/>
    <property type="match status" value="1"/>
</dbReference>
<evidence type="ECO:0000313" key="19">
    <source>
        <dbReference type="EMBL" id="CAA7270742.1"/>
    </source>
</evidence>
<feature type="chain" id="PRO_5035882339" description="pyranose dehydrogenase (acceptor)" evidence="17">
    <location>
        <begin position="30"/>
        <end position="605"/>
    </location>
</feature>
<feature type="signal peptide" evidence="17">
    <location>
        <begin position="1"/>
        <end position="29"/>
    </location>
</feature>
<accession>A0A8S0X8X9</accession>
<evidence type="ECO:0000256" key="2">
    <source>
        <dbReference type="ARBA" id="ARBA00004613"/>
    </source>
</evidence>
<gene>
    <name evidence="19" type="ORF">AAE3_LOCUS12989</name>
</gene>
<evidence type="ECO:0000256" key="8">
    <source>
        <dbReference type="ARBA" id="ARBA00022827"/>
    </source>
</evidence>
<evidence type="ECO:0000256" key="17">
    <source>
        <dbReference type="SAM" id="SignalP"/>
    </source>
</evidence>
<comment type="catalytic activity">
    <reaction evidence="14">
        <text>a pyranoside + acceptor = a pyranosid-3,4-diulose + reduced acceptor.</text>
        <dbReference type="EC" id="1.1.99.29"/>
    </reaction>
</comment>
<dbReference type="Proteomes" id="UP000467700">
    <property type="component" value="Unassembled WGS sequence"/>
</dbReference>
<comment type="similarity">
    <text evidence="3">Belongs to the GMC oxidoreductase family.</text>
</comment>
<comment type="caution">
    <text evidence="19">The sequence shown here is derived from an EMBL/GenBank/DDBJ whole genome shotgun (WGS) entry which is preliminary data.</text>
</comment>
<name>A0A8S0X8X9_CYCAE</name>
<dbReference type="InterPro" id="IPR036188">
    <property type="entry name" value="FAD/NAD-bd_sf"/>
</dbReference>
<dbReference type="GO" id="GO:0005576">
    <property type="term" value="C:extracellular region"/>
    <property type="evidence" value="ECO:0007669"/>
    <property type="project" value="UniProtKB-SubCell"/>
</dbReference>
<evidence type="ECO:0000256" key="1">
    <source>
        <dbReference type="ARBA" id="ARBA00001974"/>
    </source>
</evidence>
<comment type="cofactor">
    <cofactor evidence="1 16">
        <name>FAD</name>
        <dbReference type="ChEBI" id="CHEBI:57692"/>
    </cofactor>
</comment>
<dbReference type="PANTHER" id="PTHR11552:SF147">
    <property type="entry name" value="CHOLINE DEHYDROGENASE, MITOCHONDRIAL"/>
    <property type="match status" value="1"/>
</dbReference>
<dbReference type="InterPro" id="IPR012132">
    <property type="entry name" value="GMC_OxRdtase"/>
</dbReference>
<dbReference type="EC" id="1.1.99.29" evidence="5"/>
<dbReference type="InterPro" id="IPR007867">
    <property type="entry name" value="GMC_OxRtase_C"/>
</dbReference>
<keyword evidence="8 16" id="KW-0274">FAD</keyword>
<comment type="catalytic activity">
    <reaction evidence="13">
        <text>a pyranoside + acceptor = a pyranosid-3-ulose + reduced acceptor.</text>
        <dbReference type="EC" id="1.1.99.29"/>
    </reaction>
</comment>
<dbReference type="Pfam" id="PF05199">
    <property type="entry name" value="GMC_oxred_C"/>
    <property type="match status" value="1"/>
</dbReference>
<dbReference type="InterPro" id="IPR000172">
    <property type="entry name" value="GMC_OxRdtase_N"/>
</dbReference>
<evidence type="ECO:0000256" key="15">
    <source>
        <dbReference type="PIRSR" id="PIRSR000137-1"/>
    </source>
</evidence>
<dbReference type="SUPFAM" id="SSF51905">
    <property type="entry name" value="FAD/NAD(P)-binding domain"/>
    <property type="match status" value="1"/>
</dbReference>
<feature type="binding site" evidence="16">
    <location>
        <position position="271"/>
    </location>
    <ligand>
        <name>FAD</name>
        <dbReference type="ChEBI" id="CHEBI:57692"/>
    </ligand>
</feature>
<protein>
    <recommendedName>
        <fullName evidence="5">pyranose dehydrogenase (acceptor)</fullName>
        <ecNumber evidence="5">1.1.99.29</ecNumber>
    </recommendedName>
</protein>
<dbReference type="SUPFAM" id="SSF54373">
    <property type="entry name" value="FAD-linked reductases, C-terminal domain"/>
    <property type="match status" value="1"/>
</dbReference>
<dbReference type="PIRSF" id="PIRSF000137">
    <property type="entry name" value="Alcohol_oxidase"/>
    <property type="match status" value="1"/>
</dbReference>
<keyword evidence="17" id="KW-0732">Signal</keyword>
<evidence type="ECO:0000256" key="14">
    <source>
        <dbReference type="ARBA" id="ARBA00034059"/>
    </source>
</evidence>
<keyword evidence="7" id="KW-0285">Flavoprotein</keyword>
<keyword evidence="20" id="KW-1185">Reference proteome</keyword>
<evidence type="ECO:0000256" key="10">
    <source>
        <dbReference type="ARBA" id="ARBA00033986"/>
    </source>
</evidence>
<evidence type="ECO:0000259" key="18">
    <source>
        <dbReference type="PROSITE" id="PS00624"/>
    </source>
</evidence>
<reference evidence="19 20" key="1">
    <citation type="submission" date="2020-01" db="EMBL/GenBank/DDBJ databases">
        <authorList>
            <person name="Gupta K D."/>
        </authorList>
    </citation>
    <scope>NUCLEOTIDE SEQUENCE [LARGE SCALE GENOMIC DNA]</scope>
</reference>
<evidence type="ECO:0000313" key="20">
    <source>
        <dbReference type="Proteomes" id="UP000467700"/>
    </source>
</evidence>
<evidence type="ECO:0000256" key="4">
    <source>
        <dbReference type="ARBA" id="ARBA00011245"/>
    </source>
</evidence>
<dbReference type="Gene3D" id="3.50.50.60">
    <property type="entry name" value="FAD/NAD(P)-binding domain"/>
    <property type="match status" value="1"/>
</dbReference>
<evidence type="ECO:0000256" key="3">
    <source>
        <dbReference type="ARBA" id="ARBA00010790"/>
    </source>
</evidence>
<dbReference type="PANTHER" id="PTHR11552">
    <property type="entry name" value="GLUCOSE-METHANOL-CHOLINE GMC OXIDOREDUCTASE"/>
    <property type="match status" value="1"/>
</dbReference>
<dbReference type="Pfam" id="PF00732">
    <property type="entry name" value="GMC_oxred_N"/>
    <property type="match status" value="1"/>
</dbReference>
<organism evidence="19 20">
    <name type="scientific">Cyclocybe aegerita</name>
    <name type="common">Black poplar mushroom</name>
    <name type="synonym">Agrocybe aegerita</name>
    <dbReference type="NCBI Taxonomy" id="1973307"/>
    <lineage>
        <taxon>Eukaryota</taxon>
        <taxon>Fungi</taxon>
        <taxon>Dikarya</taxon>
        <taxon>Basidiomycota</taxon>
        <taxon>Agaricomycotina</taxon>
        <taxon>Agaricomycetes</taxon>
        <taxon>Agaricomycetidae</taxon>
        <taxon>Agaricales</taxon>
        <taxon>Agaricineae</taxon>
        <taxon>Bolbitiaceae</taxon>
        <taxon>Cyclocybe</taxon>
    </lineage>
</organism>
<evidence type="ECO:0000256" key="12">
    <source>
        <dbReference type="ARBA" id="ARBA00034029"/>
    </source>
</evidence>
<comment type="subunit">
    <text evidence="4">Monomer.</text>
</comment>
<comment type="catalytic activity">
    <reaction evidence="11">
        <text>pyranose + acceptor = pyranos-2,3-diulose + reduced acceptor.</text>
        <dbReference type="EC" id="1.1.99.29"/>
    </reaction>
</comment>
<dbReference type="OrthoDB" id="269227at2759"/>
<comment type="catalytic activity">
    <reaction evidence="12">
        <text>pyranose + acceptor = pyranos-3-ulose + reduced acceptor.</text>
        <dbReference type="EC" id="1.1.99.29"/>
    </reaction>
</comment>
<comment type="function">
    <text evidence="9">Catalyzes the single-oxidation or sequential double oxidation reaction of carbohydrates primarily at carbon-2 and/or carbon-3 with the concomitant reduction of the flavin. The enzyme exhibits a broad sugar substrate specificity, oxidizing different aldopyranoses to the corresponding C-1, C-2, C-3 or C-1,2, C-2,3 and C-3,4 (di)dehydro sugars with substrate-specific regioselectivity. Accepts only a narrow range of electron acceptors such as substituted benzoquinones and complexed metal ions and reacts extremely slowly with O(2) as acceptor. May play a role in the natural recycling of plant matter by oxidizing all major monosaccharides in lignocellulose and by reducing quinone compounds or reactive radical species generated during lignin depolymerization.</text>
</comment>
<feature type="domain" description="Glucose-methanol-choline oxidoreductase N-terminal" evidence="18">
    <location>
        <begin position="314"/>
        <end position="328"/>
    </location>
</feature>
<dbReference type="AlphaFoldDB" id="A0A8S0X8X9"/>
<evidence type="ECO:0000256" key="9">
    <source>
        <dbReference type="ARBA" id="ARBA00024699"/>
    </source>
</evidence>
<dbReference type="PROSITE" id="PS00624">
    <property type="entry name" value="GMC_OXRED_2"/>
    <property type="match status" value="1"/>
</dbReference>
<feature type="binding site" evidence="16">
    <location>
        <begin position="131"/>
        <end position="134"/>
    </location>
    <ligand>
        <name>FAD</name>
        <dbReference type="ChEBI" id="CHEBI:57692"/>
    </ligand>
</feature>
<evidence type="ECO:0000256" key="13">
    <source>
        <dbReference type="ARBA" id="ARBA00034050"/>
    </source>
</evidence>
<dbReference type="GO" id="GO:0033718">
    <property type="term" value="F:pyranose dehydrogenase (acceptor) activity"/>
    <property type="evidence" value="ECO:0007669"/>
    <property type="project" value="UniProtKB-EC"/>
</dbReference>
<dbReference type="EMBL" id="CACVBS010000095">
    <property type="protein sequence ID" value="CAA7270742.1"/>
    <property type="molecule type" value="Genomic_DNA"/>
</dbReference>
<dbReference type="GO" id="GO:0050660">
    <property type="term" value="F:flavin adenine dinucleotide binding"/>
    <property type="evidence" value="ECO:0007669"/>
    <property type="project" value="InterPro"/>
</dbReference>
<evidence type="ECO:0000256" key="11">
    <source>
        <dbReference type="ARBA" id="ARBA00034010"/>
    </source>
</evidence>
<evidence type="ECO:0000256" key="6">
    <source>
        <dbReference type="ARBA" id="ARBA00022525"/>
    </source>
</evidence>